<name>A0A0M2GUZ7_9MICO</name>
<dbReference type="PATRIC" id="fig|92835.4.peg.3304"/>
<dbReference type="EMBL" id="JYIZ01000057">
    <property type="protein sequence ID" value="KJL37516.1"/>
    <property type="molecule type" value="Genomic_DNA"/>
</dbReference>
<evidence type="ECO:0000313" key="1">
    <source>
        <dbReference type="EMBL" id="KJL37516.1"/>
    </source>
</evidence>
<comment type="caution">
    <text evidence="1">The sequence shown here is derived from an EMBL/GenBank/DDBJ whole genome shotgun (WGS) entry which is preliminary data.</text>
</comment>
<protein>
    <submittedName>
        <fullName evidence="1">Uncharacterized protein</fullName>
    </submittedName>
</protein>
<reference evidence="1 2" key="1">
    <citation type="submission" date="2015-02" db="EMBL/GenBank/DDBJ databases">
        <title>Draft genome sequences of ten Microbacterium spp. with emphasis on heavy metal contaminated environments.</title>
        <authorList>
            <person name="Corretto E."/>
        </authorList>
    </citation>
    <scope>NUCLEOTIDE SEQUENCE [LARGE SCALE GENOMIC DNA]</scope>
    <source>
        <strain evidence="1 2">DSM 12510</strain>
    </source>
</reference>
<evidence type="ECO:0000313" key="2">
    <source>
        <dbReference type="Proteomes" id="UP000033956"/>
    </source>
</evidence>
<sequence>MQAPNAASRGIRGLPLSALDVAASSVWGADDVPVSRAVVTWATTAAMLGEAAPGTLFVCRAHPFFASPTHWRTPGAMLGPAAAATWAFRSIGDEVLVRKRALLRDASSAIVWAPHLWDVGPDAAGCAFAGAAGLEPLVEHGIAIADVPGVGASGILDLLLPRWGASRALLMGNPPDAVGTIALHPGVASPTDIARILEVSLVDLIVCGEVVEWEGGPFLQDTNALGRRVGLATVGNAISEQTVNPLVADRVRATLGIDTVTTYALEDASWTPTRSSR</sequence>
<dbReference type="AlphaFoldDB" id="A0A0M2GUZ7"/>
<dbReference type="STRING" id="92835.RS81_03273"/>
<accession>A0A0M2GUZ7</accession>
<gene>
    <name evidence="1" type="ORF">RS81_03273</name>
</gene>
<organism evidence="1 2">
    <name type="scientific">Microbacterium terrae</name>
    <dbReference type="NCBI Taxonomy" id="69369"/>
    <lineage>
        <taxon>Bacteria</taxon>
        <taxon>Bacillati</taxon>
        <taxon>Actinomycetota</taxon>
        <taxon>Actinomycetes</taxon>
        <taxon>Micrococcales</taxon>
        <taxon>Microbacteriaceae</taxon>
        <taxon>Microbacterium</taxon>
    </lineage>
</organism>
<keyword evidence="2" id="KW-1185">Reference proteome</keyword>
<proteinExistence type="predicted"/>
<dbReference type="Proteomes" id="UP000033956">
    <property type="component" value="Unassembled WGS sequence"/>
</dbReference>